<name>A0A6J7RSH5_9ZZZZ</name>
<evidence type="ECO:0000313" key="1">
    <source>
        <dbReference type="EMBL" id="CAB5031861.1"/>
    </source>
</evidence>
<organism evidence="1">
    <name type="scientific">freshwater metagenome</name>
    <dbReference type="NCBI Taxonomy" id="449393"/>
    <lineage>
        <taxon>unclassified sequences</taxon>
        <taxon>metagenomes</taxon>
        <taxon>ecological metagenomes</taxon>
    </lineage>
</organism>
<accession>A0A6J7RSH5</accession>
<sequence>MDDVDRTLVLRQLGNLILECLERAGNVGFEDQVEVLEDALLDAAEKVVERDLAARAARRGLVAHPRLTLLGLLASDLLVLRNAQDLTGIRDAVKAEQLDRISGKRDIADRTGVIVHRAGFAPVRASDECVADPQCPALNKNCDDRPAARIKP</sequence>
<dbReference type="EMBL" id="CAFBPX010000051">
    <property type="protein sequence ID" value="CAB5031861.1"/>
    <property type="molecule type" value="Genomic_DNA"/>
</dbReference>
<dbReference type="AlphaFoldDB" id="A0A6J7RSH5"/>
<reference evidence="1" key="1">
    <citation type="submission" date="2020-05" db="EMBL/GenBank/DDBJ databases">
        <authorList>
            <person name="Chiriac C."/>
            <person name="Salcher M."/>
            <person name="Ghai R."/>
            <person name="Kavagutti S V."/>
        </authorList>
    </citation>
    <scope>NUCLEOTIDE SEQUENCE</scope>
</reference>
<proteinExistence type="predicted"/>
<gene>
    <name evidence="1" type="ORF">UFOPK4175_00411</name>
</gene>
<protein>
    <submittedName>
        <fullName evidence="1">Unannotated protein</fullName>
    </submittedName>
</protein>